<feature type="transmembrane region" description="Helical" evidence="7">
    <location>
        <begin position="201"/>
        <end position="219"/>
    </location>
</feature>
<feature type="transmembrane region" description="Helical" evidence="7">
    <location>
        <begin position="138"/>
        <end position="157"/>
    </location>
</feature>
<evidence type="ECO:0000313" key="9">
    <source>
        <dbReference type="Proteomes" id="UP000313948"/>
    </source>
</evidence>
<organism evidence="8 9">
    <name type="scientific">Georgenia wutianyii</name>
    <dbReference type="NCBI Taxonomy" id="2585135"/>
    <lineage>
        <taxon>Bacteria</taxon>
        <taxon>Bacillati</taxon>
        <taxon>Actinomycetota</taxon>
        <taxon>Actinomycetes</taxon>
        <taxon>Micrococcales</taxon>
        <taxon>Bogoriellaceae</taxon>
        <taxon>Georgenia</taxon>
    </lineage>
</organism>
<feature type="transmembrane region" description="Helical" evidence="7">
    <location>
        <begin position="409"/>
        <end position="427"/>
    </location>
</feature>
<dbReference type="PANTHER" id="PTHR30250:SF10">
    <property type="entry name" value="LIPOPOLYSACCHARIDE BIOSYNTHESIS PROTEIN WZXC"/>
    <property type="match status" value="1"/>
</dbReference>
<feature type="transmembrane region" description="Helical" evidence="7">
    <location>
        <begin position="439"/>
        <end position="459"/>
    </location>
</feature>
<feature type="transmembrane region" description="Helical" evidence="7">
    <location>
        <begin position="69"/>
        <end position="86"/>
    </location>
</feature>
<feature type="transmembrane region" description="Helical" evidence="7">
    <location>
        <begin position="314"/>
        <end position="334"/>
    </location>
</feature>
<dbReference type="Proteomes" id="UP000313948">
    <property type="component" value="Chromosome"/>
</dbReference>
<protein>
    <submittedName>
        <fullName evidence="8">Lipopolysaccharide biosynthesis protein</fullName>
    </submittedName>
</protein>
<evidence type="ECO:0000256" key="1">
    <source>
        <dbReference type="ARBA" id="ARBA00004651"/>
    </source>
</evidence>
<dbReference type="CDD" id="cd13127">
    <property type="entry name" value="MATE_tuaB_like"/>
    <property type="match status" value="1"/>
</dbReference>
<dbReference type="EMBL" id="CP040899">
    <property type="protein sequence ID" value="QDB80231.1"/>
    <property type="molecule type" value="Genomic_DNA"/>
</dbReference>
<keyword evidence="5 7" id="KW-1133">Transmembrane helix</keyword>
<evidence type="ECO:0000256" key="6">
    <source>
        <dbReference type="ARBA" id="ARBA00023136"/>
    </source>
</evidence>
<name>A0ABX5VRG6_9MICO</name>
<feature type="transmembrane region" description="Helical" evidence="7">
    <location>
        <begin position="346"/>
        <end position="373"/>
    </location>
</feature>
<gene>
    <name evidence="8" type="ORF">FE251_13200</name>
</gene>
<evidence type="ECO:0000256" key="3">
    <source>
        <dbReference type="ARBA" id="ARBA00022475"/>
    </source>
</evidence>
<evidence type="ECO:0000256" key="7">
    <source>
        <dbReference type="SAM" id="Phobius"/>
    </source>
</evidence>
<keyword evidence="3" id="KW-1003">Cell membrane</keyword>
<feature type="transmembrane region" description="Helical" evidence="7">
    <location>
        <begin position="471"/>
        <end position="491"/>
    </location>
</feature>
<feature type="transmembrane region" description="Helical" evidence="7">
    <location>
        <begin position="41"/>
        <end position="63"/>
    </location>
</feature>
<evidence type="ECO:0000313" key="8">
    <source>
        <dbReference type="EMBL" id="QDB80231.1"/>
    </source>
</evidence>
<dbReference type="InterPro" id="IPR050833">
    <property type="entry name" value="Poly_Biosynth_Transport"/>
</dbReference>
<proteinExistence type="inferred from homology"/>
<keyword evidence="4 7" id="KW-0812">Transmembrane</keyword>
<feature type="transmembrane region" description="Helical" evidence="7">
    <location>
        <begin position="177"/>
        <end position="195"/>
    </location>
</feature>
<keyword evidence="9" id="KW-1185">Reference proteome</keyword>
<dbReference type="PANTHER" id="PTHR30250">
    <property type="entry name" value="PST FAMILY PREDICTED COLANIC ACID TRANSPORTER"/>
    <property type="match status" value="1"/>
</dbReference>
<feature type="transmembrane region" description="Helical" evidence="7">
    <location>
        <begin position="107"/>
        <end position="132"/>
    </location>
</feature>
<feature type="transmembrane region" description="Helical" evidence="7">
    <location>
        <begin position="385"/>
        <end position="403"/>
    </location>
</feature>
<evidence type="ECO:0000256" key="4">
    <source>
        <dbReference type="ARBA" id="ARBA00022692"/>
    </source>
</evidence>
<evidence type="ECO:0000256" key="5">
    <source>
        <dbReference type="ARBA" id="ARBA00022989"/>
    </source>
</evidence>
<sequence>MRLRGEGGGTGRSTPRELDGWLARSVADGQLGRSVARGVSWTLLGSWLSALVQIGTTMVLARLLTPADFGLMAMALTLSVIVTQFRQLGLSQAVVQRADLTWSQVNALFWVNAVAGLVLAALVAVGGVPLASFYDEPALVPICIALGAGFVVSGLSVQHGALLNRAMQFRRISMRDVLAGLLGSVAAIVAALLGMGVWSLVVQNVSALLFSTVLNWWAVPWRPSRPRQLAEALPLLRFGAHVSIANLFHTVSREADNVVIGRFLDAGVLGLYTRAYSLLMLPLRRIKTPIQSVMVPTLASLQEEPERYRRAYRAAISGLCHAGMPLVVVLAVGAREIVDVVLGDQWLAAAGIFQLLAVAGFVQLVSTTTGWIYTSTGRGRPYAGWAVLSGAVTVAGFLVGVRWGVDGVAASYAVSQVVLLVPGFVLACRHTSVALRDPFVAMTRPAVIALLVLGVSVTVRSVLPQDLGSAVVLLVVGASALVVWGSCMALWRGARRELAVLVRTVRSGRGAKQKLGAPAS</sequence>
<reference evidence="8 9" key="1">
    <citation type="submission" date="2019-05" db="EMBL/GenBank/DDBJ databases">
        <title>Georgenia *** sp. nov., and Georgenia *** sp. nov., isolated from the intestinal contents of plateau pika (Ochotona curzoniae) in the Qinghai-Tibet plateau of China.</title>
        <authorList>
            <person name="Tian Z."/>
        </authorList>
    </citation>
    <scope>NUCLEOTIDE SEQUENCE [LARGE SCALE GENOMIC DNA]</scope>
    <source>
        <strain evidence="8 9">Z294</strain>
    </source>
</reference>
<dbReference type="Pfam" id="PF13440">
    <property type="entry name" value="Polysacc_synt_3"/>
    <property type="match status" value="1"/>
</dbReference>
<accession>A0ABX5VRG6</accession>
<comment type="similarity">
    <text evidence="2">Belongs to the polysaccharide synthase family.</text>
</comment>
<keyword evidence="6 7" id="KW-0472">Membrane</keyword>
<evidence type="ECO:0000256" key="2">
    <source>
        <dbReference type="ARBA" id="ARBA00007430"/>
    </source>
</evidence>
<comment type="subcellular location">
    <subcellularLocation>
        <location evidence="1">Cell membrane</location>
        <topology evidence="1">Multi-pass membrane protein</topology>
    </subcellularLocation>
</comment>